<sequence>MSQKPLTEAELNALYREGVEADLDSLGALLSRIKESEGDNAAQAFAEARGTLHNVKGQGTSFGFPLMTRIGESFHALVKFQAKQSGVNPGVVQLYEAHLTAMKTIIANDIRGEGPEILQKVAASLQEKVDDAIS</sequence>
<dbReference type="Gene3D" id="1.20.120.160">
    <property type="entry name" value="HPT domain"/>
    <property type="match status" value="1"/>
</dbReference>
<accession>A0ABT4LIW5</accession>
<keyword evidence="2" id="KW-1185">Reference proteome</keyword>
<comment type="caution">
    <text evidence="1">The sequence shown here is derived from an EMBL/GenBank/DDBJ whole genome shotgun (WGS) entry which is preliminary data.</text>
</comment>
<evidence type="ECO:0000313" key="2">
    <source>
        <dbReference type="Proteomes" id="UP001069802"/>
    </source>
</evidence>
<evidence type="ECO:0000313" key="1">
    <source>
        <dbReference type="EMBL" id="MCZ4281047.1"/>
    </source>
</evidence>
<protein>
    <submittedName>
        <fullName evidence="1">Hpt domain-containing protein</fullName>
    </submittedName>
</protein>
<dbReference type="InterPro" id="IPR036641">
    <property type="entry name" value="HPT_dom_sf"/>
</dbReference>
<dbReference type="SUPFAM" id="SSF47226">
    <property type="entry name" value="Histidine-containing phosphotransfer domain, HPT domain"/>
    <property type="match status" value="1"/>
</dbReference>
<organism evidence="1 2">
    <name type="scientific">Kiloniella laminariae</name>
    <dbReference type="NCBI Taxonomy" id="454162"/>
    <lineage>
        <taxon>Bacteria</taxon>
        <taxon>Pseudomonadati</taxon>
        <taxon>Pseudomonadota</taxon>
        <taxon>Alphaproteobacteria</taxon>
        <taxon>Rhodospirillales</taxon>
        <taxon>Kiloniellaceae</taxon>
        <taxon>Kiloniella</taxon>
    </lineage>
</organism>
<reference evidence="1" key="1">
    <citation type="submission" date="2022-12" db="EMBL/GenBank/DDBJ databases">
        <title>Bacterial isolates from different developmental stages of Nematostella vectensis.</title>
        <authorList>
            <person name="Fraune S."/>
        </authorList>
    </citation>
    <scope>NUCLEOTIDE SEQUENCE</scope>
    <source>
        <strain evidence="1">G21630-S1</strain>
    </source>
</reference>
<dbReference type="Proteomes" id="UP001069802">
    <property type="component" value="Unassembled WGS sequence"/>
</dbReference>
<dbReference type="RefSeq" id="WP_269423229.1">
    <property type="nucleotide sequence ID" value="NZ_JAPWGY010000003.1"/>
</dbReference>
<proteinExistence type="predicted"/>
<gene>
    <name evidence="1" type="ORF">O4H49_09680</name>
</gene>
<name>A0ABT4LIW5_9PROT</name>
<dbReference type="EMBL" id="JAPWGY010000003">
    <property type="protein sequence ID" value="MCZ4281047.1"/>
    <property type="molecule type" value="Genomic_DNA"/>
</dbReference>